<sequence length="83" mass="9689">MTNDYQPISCATYDLLELACMHHYKLHITQKSGEVIEGTAMDMQIENHQEFILLQLADGHEIRLRLDSLHAFSHERFGVQYLE</sequence>
<evidence type="ECO:0000313" key="2">
    <source>
        <dbReference type="Proteomes" id="UP000664658"/>
    </source>
</evidence>
<dbReference type="Pfam" id="PF07073">
    <property type="entry name" value="ROF"/>
    <property type="match status" value="1"/>
</dbReference>
<gene>
    <name evidence="1" type="ORF">J2R62_10225</name>
</gene>
<name>A0A1A9AZ48_PLESH</name>
<organism evidence="1 2">
    <name type="scientific">Plesiomonas shigelloides</name>
    <name type="common">Aeromonas shigelloides</name>
    <dbReference type="NCBI Taxonomy" id="703"/>
    <lineage>
        <taxon>Bacteria</taxon>
        <taxon>Pseudomonadati</taxon>
        <taxon>Pseudomonadota</taxon>
        <taxon>Gammaproteobacteria</taxon>
        <taxon>Enterobacterales</taxon>
        <taxon>Enterobacteriaceae</taxon>
        <taxon>Plesiomonas</taxon>
    </lineage>
</organism>
<dbReference type="SUPFAM" id="SSF101744">
    <property type="entry name" value="Rof/RNase P subunit-like"/>
    <property type="match status" value="1"/>
</dbReference>
<dbReference type="InterPro" id="IPR009778">
    <property type="entry name" value="ROF"/>
</dbReference>
<dbReference type="InterPro" id="IPR038626">
    <property type="entry name" value="Rof-like_sf"/>
</dbReference>
<dbReference type="Gene3D" id="2.30.30.400">
    <property type="entry name" value="Rof-like"/>
    <property type="match status" value="1"/>
</dbReference>
<comment type="caution">
    <text evidence="1">The sequence shown here is derived from an EMBL/GenBank/DDBJ whole genome shotgun (WGS) entry which is preliminary data.</text>
</comment>
<evidence type="ECO:0000313" key="1">
    <source>
        <dbReference type="EMBL" id="MBO1108598.1"/>
    </source>
</evidence>
<dbReference type="AlphaFoldDB" id="A0A1A9AZ48"/>
<proteinExistence type="predicted"/>
<dbReference type="RefSeq" id="WP_010864510.1">
    <property type="nucleotide sequence ID" value="NZ_CP027852.1"/>
</dbReference>
<accession>A0A1A9AZ48</accession>
<dbReference type="KEGG" id="pshi:SAMEA2665130_2467"/>
<dbReference type="Proteomes" id="UP000664658">
    <property type="component" value="Unassembled WGS sequence"/>
</dbReference>
<dbReference type="InterPro" id="IPR023534">
    <property type="entry name" value="Rof/RNase_P-like"/>
</dbReference>
<reference evidence="1" key="1">
    <citation type="submission" date="2021-03" db="EMBL/GenBank/DDBJ databases">
        <title>Plesiomonas shigelloides zfcc0051, isolated from zebrafish feces.</title>
        <authorList>
            <person name="Vanderhoek Z."/>
            <person name="Gaulke C."/>
        </authorList>
    </citation>
    <scope>NUCLEOTIDE SEQUENCE</scope>
    <source>
        <strain evidence="1">Zfcc0051</strain>
    </source>
</reference>
<protein>
    <submittedName>
        <fullName evidence="1">Rho-binding antiterminator</fullName>
    </submittedName>
</protein>
<dbReference type="EMBL" id="JAFNAA010000010">
    <property type="protein sequence ID" value="MBO1108598.1"/>
    <property type="molecule type" value="Genomic_DNA"/>
</dbReference>